<keyword evidence="4" id="KW-1133">Transmembrane helix</keyword>
<dbReference type="AlphaFoldDB" id="A0A8S1D3H4"/>
<dbReference type="GO" id="GO:0036149">
    <property type="term" value="P:phosphatidylinositol acyl-chain remodeling"/>
    <property type="evidence" value="ECO:0007669"/>
    <property type="project" value="TreeGrafter"/>
</dbReference>
<comment type="caution">
    <text evidence="6">The sequence shown here is derived from an EMBL/GenBank/DDBJ whole genome shotgun (WGS) entry which is preliminary data.</text>
</comment>
<evidence type="ECO:0000256" key="1">
    <source>
        <dbReference type="ARBA" id="ARBA00008655"/>
    </source>
</evidence>
<dbReference type="GO" id="GO:0005783">
    <property type="term" value="C:endoplasmic reticulum"/>
    <property type="evidence" value="ECO:0007669"/>
    <property type="project" value="TreeGrafter"/>
</dbReference>
<keyword evidence="2" id="KW-0808">Transferase</keyword>
<accession>A0A8S1D3H4</accession>
<dbReference type="Pfam" id="PF16076">
    <property type="entry name" value="Acyltransf_C"/>
    <property type="match status" value="1"/>
</dbReference>
<dbReference type="Proteomes" id="UP000494165">
    <property type="component" value="Unassembled WGS sequence"/>
</dbReference>
<evidence type="ECO:0000256" key="3">
    <source>
        <dbReference type="ARBA" id="ARBA00023315"/>
    </source>
</evidence>
<comment type="similarity">
    <text evidence="1">Belongs to the 1-acyl-sn-glycerol-3-phosphate acyltransferase family.</text>
</comment>
<dbReference type="PANTHER" id="PTHR10983:SF2">
    <property type="entry name" value="ACYL-COA:LYSOPHOSPHATIDYLGLYCEROL ACYLTRANSFERASE 1"/>
    <property type="match status" value="1"/>
</dbReference>
<gene>
    <name evidence="6" type="ORF">CLODIP_2_CD02889</name>
</gene>
<dbReference type="InterPro" id="IPR032098">
    <property type="entry name" value="Acyltransf_C"/>
</dbReference>
<dbReference type="CDD" id="cd07990">
    <property type="entry name" value="LPLAT_LCLAT1-like"/>
    <property type="match status" value="1"/>
</dbReference>
<evidence type="ECO:0000259" key="5">
    <source>
        <dbReference type="SMART" id="SM00563"/>
    </source>
</evidence>
<feature type="transmembrane region" description="Helical" evidence="4">
    <location>
        <begin position="102"/>
        <end position="122"/>
    </location>
</feature>
<evidence type="ECO:0000313" key="7">
    <source>
        <dbReference type="Proteomes" id="UP000494165"/>
    </source>
</evidence>
<protein>
    <recommendedName>
        <fullName evidence="5">Phospholipid/glycerol acyltransferase domain-containing protein</fullName>
    </recommendedName>
</protein>
<feature type="domain" description="Phospholipid/glycerol acyltransferase" evidence="5">
    <location>
        <begin position="136"/>
        <end position="264"/>
    </location>
</feature>
<keyword evidence="4" id="KW-0812">Transmembrane</keyword>
<dbReference type="OrthoDB" id="5920068at2759"/>
<keyword evidence="7" id="KW-1185">Reference proteome</keyword>
<keyword evidence="4" id="KW-0472">Membrane</keyword>
<name>A0A8S1D3H4_9INSE</name>
<evidence type="ECO:0000313" key="6">
    <source>
        <dbReference type="EMBL" id="CAB3374955.1"/>
    </source>
</evidence>
<dbReference type="EMBL" id="CADEPI010000106">
    <property type="protein sequence ID" value="CAB3374955.1"/>
    <property type="molecule type" value="Genomic_DNA"/>
</dbReference>
<feature type="transmembrane region" description="Helical" evidence="4">
    <location>
        <begin position="403"/>
        <end position="425"/>
    </location>
</feature>
<dbReference type="SMART" id="SM00563">
    <property type="entry name" value="PlsC"/>
    <property type="match status" value="1"/>
</dbReference>
<dbReference type="InterPro" id="IPR002123">
    <property type="entry name" value="Plipid/glycerol_acylTrfase"/>
</dbReference>
<dbReference type="GO" id="GO:0016746">
    <property type="term" value="F:acyltransferase activity"/>
    <property type="evidence" value="ECO:0007669"/>
    <property type="project" value="UniProtKB-KW"/>
</dbReference>
<proteinExistence type="inferred from homology"/>
<evidence type="ECO:0000256" key="4">
    <source>
        <dbReference type="SAM" id="Phobius"/>
    </source>
</evidence>
<dbReference type="PANTHER" id="PTHR10983">
    <property type="entry name" value="1-ACYLGLYCEROL-3-PHOSPHATE ACYLTRANSFERASE-RELATED"/>
    <property type="match status" value="1"/>
</dbReference>
<sequence length="429" mass="49686">MSLENEKQDEISRKTNKESQGIFFTGCTNFIEIVNLNLTAMDQMCCSGLLYSSYVFCRGILKLIWVLANNLYCFPTHTLWMLTLFPLKKCKPNVYWKIEGLLYHWMISMVGCWSWVSGYNVVEVGDDVSRIMDQTVLVIANHQSTADVPLMMGCFNAKEGVLSNLMWIMDSVFKYTNFGIVSYFHDDFFILSGPENRERGVQLLKRHLEKVYKTLNRKWLILFPEGGFLHKRREASNRYLQKNAAQIGFSELRNVTLPRVGAMEAIIESLAPPSIHLNQTFSSDVEEALDDLPNRSNHVIIPPDEPCLKYILDITIAYPSGKPLSLFDIVTGCKEPRDTYFLYKIYEIKMIPSDAEGMKQWLYDLFKLKDDTLQHFYTTGKFPIEVGDGTLLRRPVQQDNLKFVILHCTFIVSTYMHYCILSYLYSLLW</sequence>
<dbReference type="SUPFAM" id="SSF69593">
    <property type="entry name" value="Glycerol-3-phosphate (1)-acyltransferase"/>
    <property type="match status" value="1"/>
</dbReference>
<dbReference type="Pfam" id="PF01553">
    <property type="entry name" value="Acyltransferase"/>
    <property type="match status" value="1"/>
</dbReference>
<keyword evidence="3" id="KW-0012">Acyltransferase</keyword>
<feature type="transmembrane region" description="Helical" evidence="4">
    <location>
        <begin position="63"/>
        <end position="82"/>
    </location>
</feature>
<organism evidence="6 7">
    <name type="scientific">Cloeon dipterum</name>
    <dbReference type="NCBI Taxonomy" id="197152"/>
    <lineage>
        <taxon>Eukaryota</taxon>
        <taxon>Metazoa</taxon>
        <taxon>Ecdysozoa</taxon>
        <taxon>Arthropoda</taxon>
        <taxon>Hexapoda</taxon>
        <taxon>Insecta</taxon>
        <taxon>Pterygota</taxon>
        <taxon>Palaeoptera</taxon>
        <taxon>Ephemeroptera</taxon>
        <taxon>Pisciforma</taxon>
        <taxon>Baetidae</taxon>
        <taxon>Cloeon</taxon>
    </lineage>
</organism>
<reference evidence="6 7" key="1">
    <citation type="submission" date="2020-04" db="EMBL/GenBank/DDBJ databases">
        <authorList>
            <person name="Alioto T."/>
            <person name="Alioto T."/>
            <person name="Gomez Garrido J."/>
        </authorList>
    </citation>
    <scope>NUCLEOTIDE SEQUENCE [LARGE SCALE GENOMIC DNA]</scope>
</reference>
<evidence type="ECO:0000256" key="2">
    <source>
        <dbReference type="ARBA" id="ARBA00022679"/>
    </source>
</evidence>